<keyword evidence="4" id="KW-0547">Nucleotide-binding</keyword>
<comment type="catalytic activity">
    <reaction evidence="9">
        <text>7-carboxy-7-carbaguanine + NH4(+) + 2 ATP = 7-cyano-7-carbaguanine + 2 AMP + 2 diphosphate + 2 H(+)</text>
        <dbReference type="Rhea" id="RHEA:27982"/>
        <dbReference type="ChEBI" id="CHEBI:15378"/>
        <dbReference type="ChEBI" id="CHEBI:28938"/>
        <dbReference type="ChEBI" id="CHEBI:30616"/>
        <dbReference type="ChEBI" id="CHEBI:33019"/>
        <dbReference type="ChEBI" id="CHEBI:45075"/>
        <dbReference type="ChEBI" id="CHEBI:61036"/>
        <dbReference type="ChEBI" id="CHEBI:456215"/>
        <dbReference type="EC" id="6.3.4.20"/>
    </reaction>
</comment>
<evidence type="ECO:0000256" key="6">
    <source>
        <dbReference type="ARBA" id="ARBA00022840"/>
    </source>
</evidence>
<dbReference type="InterPro" id="IPR014729">
    <property type="entry name" value="Rossmann-like_a/b/a_fold"/>
</dbReference>
<evidence type="ECO:0000256" key="9">
    <source>
        <dbReference type="ARBA" id="ARBA00047890"/>
    </source>
</evidence>
<dbReference type="GO" id="GO:0046872">
    <property type="term" value="F:metal ion binding"/>
    <property type="evidence" value="ECO:0007669"/>
    <property type="project" value="UniProtKB-KW"/>
</dbReference>
<keyword evidence="3" id="KW-0479">Metal-binding</keyword>
<dbReference type="GO" id="GO:0016874">
    <property type="term" value="F:ligase activity"/>
    <property type="evidence" value="ECO:0007669"/>
    <property type="project" value="UniProtKB-KW"/>
</dbReference>
<dbReference type="InterPro" id="IPR018317">
    <property type="entry name" value="QueC"/>
</dbReference>
<dbReference type="NCBIfam" id="TIGR00364">
    <property type="entry name" value="7-cyano-7-deazaguanine synthase QueC"/>
    <property type="match status" value="1"/>
</dbReference>
<comment type="similarity">
    <text evidence="7">Belongs to the QueC family.</text>
</comment>
<dbReference type="PANTHER" id="PTHR42914:SF1">
    <property type="entry name" value="7-CYANO-7-DEAZAGUANINE SYNTHASE"/>
    <property type="match status" value="1"/>
</dbReference>
<keyword evidence="6" id="KW-0067">ATP-binding</keyword>
<evidence type="ECO:0000256" key="3">
    <source>
        <dbReference type="ARBA" id="ARBA00022723"/>
    </source>
</evidence>
<proteinExistence type="inferred from homology"/>
<keyword evidence="2" id="KW-0436">Ligase</keyword>
<evidence type="ECO:0000256" key="2">
    <source>
        <dbReference type="ARBA" id="ARBA00022598"/>
    </source>
</evidence>
<dbReference type="PIRSF" id="PIRSF006293">
    <property type="entry name" value="ExsB"/>
    <property type="match status" value="1"/>
</dbReference>
<name>A0A8S5U448_9CAUD</name>
<accession>A0A8S5U448</accession>
<evidence type="ECO:0000256" key="1">
    <source>
        <dbReference type="ARBA" id="ARBA00005061"/>
    </source>
</evidence>
<keyword evidence="5" id="KW-0862">Zinc</keyword>
<evidence type="ECO:0000256" key="8">
    <source>
        <dbReference type="ARBA" id="ARBA00039149"/>
    </source>
</evidence>
<dbReference type="EC" id="6.3.4.20" evidence="8"/>
<reference evidence="10" key="1">
    <citation type="journal article" date="2021" name="Proc. Natl. Acad. Sci. U.S.A.">
        <title>A Catalog of Tens of Thousands of Viruses from Human Metagenomes Reveals Hidden Associations with Chronic Diseases.</title>
        <authorList>
            <person name="Tisza M.J."/>
            <person name="Buck C.B."/>
        </authorList>
    </citation>
    <scope>NUCLEOTIDE SEQUENCE</scope>
    <source>
        <strain evidence="10">Ct6GI21</strain>
    </source>
</reference>
<dbReference type="Gene3D" id="3.40.50.620">
    <property type="entry name" value="HUPs"/>
    <property type="match status" value="1"/>
</dbReference>
<evidence type="ECO:0000256" key="5">
    <source>
        <dbReference type="ARBA" id="ARBA00022833"/>
    </source>
</evidence>
<dbReference type="EMBL" id="BK016005">
    <property type="protein sequence ID" value="DAF89227.1"/>
    <property type="molecule type" value="Genomic_DNA"/>
</dbReference>
<evidence type="ECO:0000313" key="10">
    <source>
        <dbReference type="EMBL" id="DAF89227.1"/>
    </source>
</evidence>
<comment type="pathway">
    <text evidence="1">Purine metabolism; 7-cyano-7-deazaguanine biosynthesis.</text>
</comment>
<dbReference type="HAMAP" id="MF_01633">
    <property type="entry name" value="QueC"/>
    <property type="match status" value="1"/>
</dbReference>
<dbReference type="Pfam" id="PF06508">
    <property type="entry name" value="QueC"/>
    <property type="match status" value="1"/>
</dbReference>
<sequence>MKALVLNSGGVDSTTCVAIAVGKYGKENVITASLYYGQKHDKELQCAKKIAEYYGVRHIEEDISNVMKYAGEVCSLVKGSKEEILDMSYAEQIKQNGEGRVGTYVPFRNGLLLSIATAFADSLFPGEEVEVFYGAHADDAAGEAYADCSPEFADAMDKAINIGTYGKIHINRPLIHMNKAAVVKTGLSLCVPYEMTWSCYHGGEKACGKCGTCIDRKHAFEVNGVKDPIEYEED</sequence>
<evidence type="ECO:0000256" key="4">
    <source>
        <dbReference type="ARBA" id="ARBA00022741"/>
    </source>
</evidence>
<dbReference type="PANTHER" id="PTHR42914">
    <property type="entry name" value="7-CYANO-7-DEAZAGUANINE SYNTHASE"/>
    <property type="match status" value="1"/>
</dbReference>
<evidence type="ECO:0000256" key="7">
    <source>
        <dbReference type="ARBA" id="ARBA00037993"/>
    </source>
</evidence>
<organism evidence="10">
    <name type="scientific">Siphoviridae sp. ct6GI21</name>
    <dbReference type="NCBI Taxonomy" id="2825340"/>
    <lineage>
        <taxon>Viruses</taxon>
        <taxon>Duplodnaviria</taxon>
        <taxon>Heunggongvirae</taxon>
        <taxon>Uroviricota</taxon>
        <taxon>Caudoviricetes</taxon>
    </lineage>
</organism>
<dbReference type="CDD" id="cd01995">
    <property type="entry name" value="QueC-like"/>
    <property type="match status" value="1"/>
</dbReference>
<dbReference type="SUPFAM" id="SSF52402">
    <property type="entry name" value="Adenine nucleotide alpha hydrolases-like"/>
    <property type="match status" value="1"/>
</dbReference>
<dbReference type="GO" id="GO:0005524">
    <property type="term" value="F:ATP binding"/>
    <property type="evidence" value="ECO:0007669"/>
    <property type="project" value="UniProtKB-KW"/>
</dbReference>
<protein>
    <recommendedName>
        <fullName evidence="8">7-cyano-7-deazaguanine synthase</fullName>
        <ecNumber evidence="8">6.3.4.20</ecNumber>
    </recommendedName>
</protein>